<evidence type="ECO:0000256" key="5">
    <source>
        <dbReference type="ARBA" id="ARBA00012180"/>
    </source>
</evidence>
<keyword evidence="7" id="KW-0479">Metal-binding</keyword>
<comment type="caution">
    <text evidence="13">The sequence shown here is derived from an EMBL/GenBank/DDBJ whole genome shotgun (WGS) entry which is preliminary data.</text>
</comment>
<dbReference type="InterPro" id="IPR022892">
    <property type="entry name" value="RNaseHI"/>
</dbReference>
<keyword evidence="6" id="KW-0540">Nuclease</keyword>
<keyword evidence="10" id="KW-0460">Magnesium</keyword>
<dbReference type="PROSITE" id="PS50879">
    <property type="entry name" value="RNASE_H_1"/>
    <property type="match status" value="1"/>
</dbReference>
<evidence type="ECO:0000256" key="6">
    <source>
        <dbReference type="ARBA" id="ARBA00022722"/>
    </source>
</evidence>
<protein>
    <recommendedName>
        <fullName evidence="5">ribonuclease H</fullName>
        <ecNumber evidence="5">3.1.26.4</ecNumber>
    </recommendedName>
</protein>
<name>A0ABR9J1Z1_RHIVS</name>
<dbReference type="EMBL" id="JADBEC010000003">
    <property type="protein sequence ID" value="MBE1509491.1"/>
    <property type="molecule type" value="Genomic_DNA"/>
</dbReference>
<evidence type="ECO:0000259" key="12">
    <source>
        <dbReference type="PROSITE" id="PS50879"/>
    </source>
</evidence>
<sequence>MTGISDEIRPTETTSGIPETGHGLHLFVDGCFEPRSGHGGWAFIAYRDGVEIGTGFGGVENGANNTMELTAVLEAVIWISRTVPGTAAIIWSDSVYTVEGCNIWRPIWKNNGWKKSNPNGRARNRTISDAKLWKALDIVLSRNPSITIAWCKGHSGIEGNERADELSDQGRRSIRRA</sequence>
<dbReference type="Gene3D" id="3.30.420.10">
    <property type="entry name" value="Ribonuclease H-like superfamily/Ribonuclease H"/>
    <property type="match status" value="1"/>
</dbReference>
<dbReference type="RefSeq" id="WP_192733072.1">
    <property type="nucleotide sequence ID" value="NZ_BAAAVL010000008.1"/>
</dbReference>
<comment type="cofactor">
    <cofactor evidence="2">
        <name>Mg(2+)</name>
        <dbReference type="ChEBI" id="CHEBI:18420"/>
    </cofactor>
</comment>
<organism evidence="13 14">
    <name type="scientific">Rhizobium viscosum</name>
    <name type="common">Arthrobacter viscosus</name>
    <dbReference type="NCBI Taxonomy" id="1673"/>
    <lineage>
        <taxon>Bacteria</taxon>
        <taxon>Pseudomonadati</taxon>
        <taxon>Pseudomonadota</taxon>
        <taxon>Alphaproteobacteria</taxon>
        <taxon>Hyphomicrobiales</taxon>
        <taxon>Rhizobiaceae</taxon>
        <taxon>Rhizobium/Agrobacterium group</taxon>
        <taxon>Rhizobium</taxon>
    </lineage>
</organism>
<dbReference type="SUPFAM" id="SSF53098">
    <property type="entry name" value="Ribonuclease H-like"/>
    <property type="match status" value="1"/>
</dbReference>
<dbReference type="CDD" id="cd09278">
    <property type="entry name" value="RNase_HI_prokaryote_like"/>
    <property type="match status" value="1"/>
</dbReference>
<comment type="similarity">
    <text evidence="3">Belongs to the RNase H family.</text>
</comment>
<evidence type="ECO:0000256" key="7">
    <source>
        <dbReference type="ARBA" id="ARBA00022723"/>
    </source>
</evidence>
<gene>
    <name evidence="13" type="ORF">H4W29_006738</name>
</gene>
<keyword evidence="8" id="KW-0255">Endonuclease</keyword>
<evidence type="ECO:0000256" key="4">
    <source>
        <dbReference type="ARBA" id="ARBA00011245"/>
    </source>
</evidence>
<evidence type="ECO:0000256" key="11">
    <source>
        <dbReference type="SAM" id="MobiDB-lite"/>
    </source>
</evidence>
<accession>A0ABR9J1Z1</accession>
<evidence type="ECO:0000256" key="2">
    <source>
        <dbReference type="ARBA" id="ARBA00001946"/>
    </source>
</evidence>
<reference evidence="13 14" key="1">
    <citation type="submission" date="2020-10" db="EMBL/GenBank/DDBJ databases">
        <title>Sequencing the genomes of 1000 actinobacteria strains.</title>
        <authorList>
            <person name="Klenk H.-P."/>
        </authorList>
    </citation>
    <scope>NUCLEOTIDE SEQUENCE [LARGE SCALE GENOMIC DNA]</scope>
    <source>
        <strain evidence="13 14">DSM 7307</strain>
    </source>
</reference>
<comment type="catalytic activity">
    <reaction evidence="1">
        <text>Endonucleolytic cleavage to 5'-phosphomonoester.</text>
        <dbReference type="EC" id="3.1.26.4"/>
    </reaction>
</comment>
<evidence type="ECO:0000256" key="10">
    <source>
        <dbReference type="ARBA" id="ARBA00022842"/>
    </source>
</evidence>
<evidence type="ECO:0000313" key="13">
    <source>
        <dbReference type="EMBL" id="MBE1509491.1"/>
    </source>
</evidence>
<evidence type="ECO:0000313" key="14">
    <source>
        <dbReference type="Proteomes" id="UP000620262"/>
    </source>
</evidence>
<dbReference type="InterPro" id="IPR036397">
    <property type="entry name" value="RNaseH_sf"/>
</dbReference>
<feature type="region of interest" description="Disordered" evidence="11">
    <location>
        <begin position="1"/>
        <end position="20"/>
    </location>
</feature>
<dbReference type="InterPro" id="IPR002156">
    <property type="entry name" value="RNaseH_domain"/>
</dbReference>
<evidence type="ECO:0000256" key="9">
    <source>
        <dbReference type="ARBA" id="ARBA00022801"/>
    </source>
</evidence>
<dbReference type="InterPro" id="IPR050092">
    <property type="entry name" value="RNase_H"/>
</dbReference>
<dbReference type="PANTHER" id="PTHR10642">
    <property type="entry name" value="RIBONUCLEASE H1"/>
    <property type="match status" value="1"/>
</dbReference>
<proteinExistence type="inferred from homology"/>
<feature type="domain" description="RNase H type-1" evidence="12">
    <location>
        <begin position="20"/>
        <end position="172"/>
    </location>
</feature>
<dbReference type="Proteomes" id="UP000620262">
    <property type="component" value="Unassembled WGS sequence"/>
</dbReference>
<keyword evidence="9 13" id="KW-0378">Hydrolase</keyword>
<keyword evidence="14" id="KW-1185">Reference proteome</keyword>
<dbReference type="InterPro" id="IPR012337">
    <property type="entry name" value="RNaseH-like_sf"/>
</dbReference>
<dbReference type="EC" id="3.1.26.4" evidence="5"/>
<dbReference type="GO" id="GO:0004523">
    <property type="term" value="F:RNA-DNA hybrid ribonuclease activity"/>
    <property type="evidence" value="ECO:0007669"/>
    <property type="project" value="UniProtKB-EC"/>
</dbReference>
<feature type="compositionally biased region" description="Basic and acidic residues" evidence="11">
    <location>
        <begin position="1"/>
        <end position="10"/>
    </location>
</feature>
<dbReference type="PANTHER" id="PTHR10642:SF26">
    <property type="entry name" value="RIBONUCLEASE H1"/>
    <property type="match status" value="1"/>
</dbReference>
<comment type="subunit">
    <text evidence="4">Monomer.</text>
</comment>
<evidence type="ECO:0000256" key="1">
    <source>
        <dbReference type="ARBA" id="ARBA00000077"/>
    </source>
</evidence>
<evidence type="ECO:0000256" key="8">
    <source>
        <dbReference type="ARBA" id="ARBA00022759"/>
    </source>
</evidence>
<dbReference type="Pfam" id="PF00075">
    <property type="entry name" value="RNase_H"/>
    <property type="match status" value="1"/>
</dbReference>
<evidence type="ECO:0000256" key="3">
    <source>
        <dbReference type="ARBA" id="ARBA00005300"/>
    </source>
</evidence>